<evidence type="ECO:0000313" key="4">
    <source>
        <dbReference type="Proteomes" id="UP000237684"/>
    </source>
</evidence>
<feature type="domain" description="Alginate export" evidence="2">
    <location>
        <begin position="152"/>
        <end position="489"/>
    </location>
</feature>
<keyword evidence="4" id="KW-1185">Reference proteome</keyword>
<feature type="chain" id="PRO_5015484940" evidence="1">
    <location>
        <begin position="21"/>
        <end position="512"/>
    </location>
</feature>
<proteinExistence type="predicted"/>
<evidence type="ECO:0000256" key="1">
    <source>
        <dbReference type="SAM" id="SignalP"/>
    </source>
</evidence>
<dbReference type="Pfam" id="PF13372">
    <property type="entry name" value="Alginate_exp"/>
    <property type="match status" value="1"/>
</dbReference>
<dbReference type="AlphaFoldDB" id="A0A2S8SRC5"/>
<sequence>MNHFSFLPITFLCLTKVALAQTVAPATAPATPGQSVPAFAAIPKTLSPKTLSPKPLAKVAGFALSAQLRTRVENWNWFETPGFKDNDTFSGTQLRLNALKSGKRADFGLDLQEVFLSGVGTGTVAPAPQGALGFPGNYRAANGNQDGALSVKQGFVRWKEFAGRGSSVRLGRFEFNDGAETVSKDPTLNWLKQQRVSQRLIGTFGFSQVGRSFDGAQLVLNPAGGNFTAVAARPTEGVFQLNANDNIDSVRFAYGAYTKPFSAGEARLFGLIYKDARQAPQSVKSDNRPAAIRALDSEEIRIYTLGANFLKTLDTRAGKTDFLAWGALQGGDWGALNHKANAFALEAGYQPKTSRLHHWFRAGYFRSSGDSNPNDGTHGTFFSVLPTPRVYARFPFFNQMNSQDLFAQWMVRPSAKLALRAEAHKLNLTSGSDLWYSGGGAFQDNSFGVSGRPANGHRDLATLLDISADYALSAQTSVGLYLGQANGGQVISQSYPQGNNGHLAFVEISHKF</sequence>
<dbReference type="InterPro" id="IPR025388">
    <property type="entry name" value="Alginate_export_dom"/>
</dbReference>
<organism evidence="3 4">
    <name type="scientific">Abditibacterium utsteinense</name>
    <dbReference type="NCBI Taxonomy" id="1960156"/>
    <lineage>
        <taxon>Bacteria</taxon>
        <taxon>Pseudomonadati</taxon>
        <taxon>Abditibacteriota</taxon>
        <taxon>Abditibacteriia</taxon>
        <taxon>Abditibacteriales</taxon>
        <taxon>Abditibacteriaceae</taxon>
        <taxon>Abditibacterium</taxon>
    </lineage>
</organism>
<keyword evidence="1" id="KW-0732">Signal</keyword>
<evidence type="ECO:0000259" key="2">
    <source>
        <dbReference type="Pfam" id="PF13372"/>
    </source>
</evidence>
<dbReference type="RefSeq" id="WP_106380543.1">
    <property type="nucleotide sequence ID" value="NZ_NIGF01000013.1"/>
</dbReference>
<dbReference type="OrthoDB" id="9806824at2"/>
<reference evidence="3 4" key="1">
    <citation type="journal article" date="2018" name="Syst. Appl. Microbiol.">
        <title>Abditibacterium utsteinense sp. nov., the first cultivated member of candidate phylum FBP, isolated from ice-free Antarctic soil samples.</title>
        <authorList>
            <person name="Tahon G."/>
            <person name="Tytgat B."/>
            <person name="Lebbe L."/>
            <person name="Carlier A."/>
            <person name="Willems A."/>
        </authorList>
    </citation>
    <scope>NUCLEOTIDE SEQUENCE [LARGE SCALE GENOMIC DNA]</scope>
    <source>
        <strain evidence="3 4">LMG 29911</strain>
    </source>
</reference>
<name>A0A2S8SRC5_9BACT</name>
<dbReference type="EMBL" id="NIGF01000013">
    <property type="protein sequence ID" value="PQV63299.1"/>
    <property type="molecule type" value="Genomic_DNA"/>
</dbReference>
<dbReference type="InParanoid" id="A0A2S8SRC5"/>
<feature type="signal peptide" evidence="1">
    <location>
        <begin position="1"/>
        <end position="20"/>
    </location>
</feature>
<evidence type="ECO:0000313" key="3">
    <source>
        <dbReference type="EMBL" id="PQV63299.1"/>
    </source>
</evidence>
<dbReference type="Proteomes" id="UP000237684">
    <property type="component" value="Unassembled WGS sequence"/>
</dbReference>
<protein>
    <submittedName>
        <fullName evidence="3">Alginate export</fullName>
    </submittedName>
</protein>
<comment type="caution">
    <text evidence="3">The sequence shown here is derived from an EMBL/GenBank/DDBJ whole genome shotgun (WGS) entry which is preliminary data.</text>
</comment>
<gene>
    <name evidence="3" type="ORF">B1R32_11326</name>
</gene>
<accession>A0A2S8SRC5</accession>